<dbReference type="GO" id="GO:0005634">
    <property type="term" value="C:nucleus"/>
    <property type="evidence" value="ECO:0007669"/>
    <property type="project" value="TreeGrafter"/>
</dbReference>
<organism evidence="3 4">
    <name type="scientific">Hypholoma sublateritium (strain FD-334 SS-4)</name>
    <dbReference type="NCBI Taxonomy" id="945553"/>
    <lineage>
        <taxon>Eukaryota</taxon>
        <taxon>Fungi</taxon>
        <taxon>Dikarya</taxon>
        <taxon>Basidiomycota</taxon>
        <taxon>Agaricomycotina</taxon>
        <taxon>Agaricomycetes</taxon>
        <taxon>Agaricomycetidae</taxon>
        <taxon>Agaricales</taxon>
        <taxon>Agaricineae</taxon>
        <taxon>Strophariaceae</taxon>
        <taxon>Hypholoma</taxon>
    </lineage>
</organism>
<dbReference type="Gene3D" id="3.40.50.300">
    <property type="entry name" value="P-loop containing nucleotide triphosphate hydrolases"/>
    <property type="match status" value="1"/>
</dbReference>
<dbReference type="InterPro" id="IPR015966">
    <property type="entry name" value="tRNA_lig_kin_fungi"/>
</dbReference>
<dbReference type="Proteomes" id="UP000054270">
    <property type="component" value="Unassembled WGS sequence"/>
</dbReference>
<dbReference type="Pfam" id="PF08303">
    <property type="entry name" value="tRNA_lig_kinase"/>
    <property type="match status" value="1"/>
</dbReference>
<name>A0A0D2NXJ9_HYPSF</name>
<reference evidence="4" key="1">
    <citation type="submission" date="2014-04" db="EMBL/GenBank/DDBJ databases">
        <title>Evolutionary Origins and Diversification of the Mycorrhizal Mutualists.</title>
        <authorList>
            <consortium name="DOE Joint Genome Institute"/>
            <consortium name="Mycorrhizal Genomics Consortium"/>
            <person name="Kohler A."/>
            <person name="Kuo A."/>
            <person name="Nagy L.G."/>
            <person name="Floudas D."/>
            <person name="Copeland A."/>
            <person name="Barry K.W."/>
            <person name="Cichocki N."/>
            <person name="Veneault-Fourrey C."/>
            <person name="LaButti K."/>
            <person name="Lindquist E.A."/>
            <person name="Lipzen A."/>
            <person name="Lundell T."/>
            <person name="Morin E."/>
            <person name="Murat C."/>
            <person name="Riley R."/>
            <person name="Ohm R."/>
            <person name="Sun H."/>
            <person name="Tunlid A."/>
            <person name="Henrissat B."/>
            <person name="Grigoriev I.V."/>
            <person name="Hibbett D.S."/>
            <person name="Martin F."/>
        </authorList>
    </citation>
    <scope>NUCLEOTIDE SEQUENCE [LARGE SCALE GENOMIC DNA]</scope>
    <source>
        <strain evidence="4">FD-334 SS-4</strain>
    </source>
</reference>
<proteinExistence type="predicted"/>
<sequence length="513" mass="55716">MRMRVAQPSARSPYAPGSSFFFKVKFDEPYMMYRDWRKATKMLLNKKGAGPDALPRGKMKRPETQLYVKWVVQEIKRNPKAFAHYNKNKGIIARRERYLEYLKSDKGGQELQEAEKEAAKAGGKFGKTIIVPVAVPGCGKTAVSVAVAHIFGFGHTQSDDVKAKRPAPIFIQNVMDLLEKHDVVIADKNNHLKQHRQALHTATANNDPPLCLLALNWATDDITPAEFHRICSARIAVRGPNHQSLHVDAADPRAHEGVVWQFVHMSEALSAEEVGAVVDMDVAEDLAASVRRAVRACVEVIKLPPPSEEKIAEALAAIEAYAPATTAGLAKAMAKKKPQSARFYALVPQSTDIRALLDTRLAQPDVPCAMGAKRCTPAPHITIVHRNSLATERALWDRCRAIAGLAAPPVFAARFTHVLCTKDVMALVVDGLAETAPAGDGGQAGAEFVAQLAHAVRAPLHVTVGTRAEVVKAVEAKALVECWRGHGAQAGDIFMLPLDPPVDFTTGLKGLIA</sequence>
<feature type="domain" description="tRNA ligase kinase" evidence="2">
    <location>
        <begin position="129"/>
        <end position="267"/>
    </location>
</feature>
<dbReference type="SUPFAM" id="SSF52540">
    <property type="entry name" value="P-loop containing nucleoside triphosphate hydrolases"/>
    <property type="match status" value="1"/>
</dbReference>
<dbReference type="EMBL" id="KN817772">
    <property type="protein sequence ID" value="KJA13185.1"/>
    <property type="molecule type" value="Genomic_DNA"/>
</dbReference>
<dbReference type="InterPro" id="IPR027417">
    <property type="entry name" value="P-loop_NTPase"/>
</dbReference>
<dbReference type="GO" id="GO:0005524">
    <property type="term" value="F:ATP binding"/>
    <property type="evidence" value="ECO:0007669"/>
    <property type="project" value="InterPro"/>
</dbReference>
<evidence type="ECO:0000313" key="4">
    <source>
        <dbReference type="Proteomes" id="UP000054270"/>
    </source>
</evidence>
<dbReference type="Pfam" id="PF08302">
    <property type="entry name" value="tRNA_lig_CPD"/>
    <property type="match status" value="1"/>
</dbReference>
<gene>
    <name evidence="3" type="ORF">HYPSUDRAFT_1080575</name>
</gene>
<evidence type="ECO:0008006" key="5">
    <source>
        <dbReference type="Google" id="ProtNLM"/>
    </source>
</evidence>
<accession>A0A0D2NXJ9</accession>
<dbReference type="STRING" id="945553.A0A0D2NXJ9"/>
<keyword evidence="4" id="KW-1185">Reference proteome</keyword>
<dbReference type="PANTHER" id="PTHR32004">
    <property type="entry name" value="TRNA LIGASE"/>
    <property type="match status" value="1"/>
</dbReference>
<feature type="domain" description="tRNA ligase phosphodiesterase" evidence="1">
    <location>
        <begin position="307"/>
        <end position="496"/>
    </location>
</feature>
<dbReference type="GO" id="GO:0003972">
    <property type="term" value="F:RNA ligase (ATP) activity"/>
    <property type="evidence" value="ECO:0007669"/>
    <property type="project" value="InterPro"/>
</dbReference>
<dbReference type="PANTHER" id="PTHR32004:SF1">
    <property type="entry name" value="TRNA LIGASE"/>
    <property type="match status" value="1"/>
</dbReference>
<dbReference type="AlphaFoldDB" id="A0A0D2NXJ9"/>
<dbReference type="OMA" id="HRICSAR"/>
<evidence type="ECO:0000259" key="2">
    <source>
        <dbReference type="Pfam" id="PF08303"/>
    </source>
</evidence>
<evidence type="ECO:0000313" key="3">
    <source>
        <dbReference type="EMBL" id="KJA13185.1"/>
    </source>
</evidence>
<dbReference type="GO" id="GO:0006388">
    <property type="term" value="P:tRNA splicing, via endonucleolytic cleavage and ligation"/>
    <property type="evidence" value="ECO:0007669"/>
    <property type="project" value="InterPro"/>
</dbReference>
<dbReference type="OrthoDB" id="276239at2759"/>
<dbReference type="InterPro" id="IPR015965">
    <property type="entry name" value="tRNA_lig_PDEase"/>
</dbReference>
<evidence type="ECO:0000259" key="1">
    <source>
        <dbReference type="Pfam" id="PF08302"/>
    </source>
</evidence>
<protein>
    <recommendedName>
        <fullName evidence="5">tRNA ligase phosphodiesterase domain-containing protein</fullName>
    </recommendedName>
</protein>